<feature type="transmembrane region" description="Helical" evidence="2">
    <location>
        <begin position="385"/>
        <end position="406"/>
    </location>
</feature>
<evidence type="ECO:0000256" key="1">
    <source>
        <dbReference type="SAM" id="Coils"/>
    </source>
</evidence>
<keyword evidence="2" id="KW-0472">Membrane</keyword>
<dbReference type="Proteomes" id="UP000266861">
    <property type="component" value="Unassembled WGS sequence"/>
</dbReference>
<feature type="transmembrane region" description="Helical" evidence="2">
    <location>
        <begin position="361"/>
        <end position="379"/>
    </location>
</feature>
<gene>
    <name evidence="3" type="ORF">Glove_680g20</name>
</gene>
<comment type="caution">
    <text evidence="3">The sequence shown here is derived from an EMBL/GenBank/DDBJ whole genome shotgun (WGS) entry which is preliminary data.</text>
</comment>
<keyword evidence="2" id="KW-0812">Transmembrane</keyword>
<evidence type="ECO:0000313" key="3">
    <source>
        <dbReference type="EMBL" id="RHZ45389.1"/>
    </source>
</evidence>
<keyword evidence="4" id="KW-1185">Reference proteome</keyword>
<sequence length="457" mass="52511">MANLTQYLDENYPVSNRSSVINLDLSNKNFVGDAIIIGFVNILTLNYSFNNFNGSMHLIDSENLEDIDGSFINAGGKHWYSLGKLKKLKLSNNRLTAIDISESPNIAYLEFNSNLLSSLDLRNSEKYVEVNCSNNPSLSEITFPSSFDPVLFDCRDTSLGQVTFPNSSVFDCQKNIIVSTTTTMATTTRTTKATATETQTPNNNLGLKIGLSVGIIAMFLFGLITFLYYKYRIRKKRTSILQITGSRNVLQDKEQETRELEKVKKEDIINKEESENVKEEDRINEEYNKFLSQADLSWSQLKKKKTIYRIPYTVEPVYKHGVGPAKSYAYRQTIYRIPYTVEPVYKHGVGPAKSYAYRQNIFMHMHVMRMLITYMAQLWPQKFMHLGRLCLYAVCFYTGSTVYSIYQSDTGDRYKKVIEEEMSIPKEISLKSGKFGKHDTNRMTTNRPSFMVRFSYL</sequence>
<feature type="coiled-coil region" evidence="1">
    <location>
        <begin position="246"/>
        <end position="289"/>
    </location>
</feature>
<accession>A0A397G5S5</accession>
<feature type="transmembrane region" description="Helical" evidence="2">
    <location>
        <begin position="209"/>
        <end position="229"/>
    </location>
</feature>
<name>A0A397G5S5_9GLOM</name>
<keyword evidence="1" id="KW-0175">Coiled coil</keyword>
<organism evidence="3 4">
    <name type="scientific">Diversispora epigaea</name>
    <dbReference type="NCBI Taxonomy" id="1348612"/>
    <lineage>
        <taxon>Eukaryota</taxon>
        <taxon>Fungi</taxon>
        <taxon>Fungi incertae sedis</taxon>
        <taxon>Mucoromycota</taxon>
        <taxon>Glomeromycotina</taxon>
        <taxon>Glomeromycetes</taxon>
        <taxon>Diversisporales</taxon>
        <taxon>Diversisporaceae</taxon>
        <taxon>Diversispora</taxon>
    </lineage>
</organism>
<dbReference type="OrthoDB" id="204638at2759"/>
<protein>
    <submittedName>
        <fullName evidence="3">Uncharacterized protein</fullName>
    </submittedName>
</protein>
<keyword evidence="2" id="KW-1133">Transmembrane helix</keyword>
<dbReference type="InterPro" id="IPR032675">
    <property type="entry name" value="LRR_dom_sf"/>
</dbReference>
<proteinExistence type="predicted"/>
<reference evidence="3 4" key="1">
    <citation type="submission" date="2018-08" db="EMBL/GenBank/DDBJ databases">
        <title>Genome and evolution of the arbuscular mycorrhizal fungus Diversispora epigaea (formerly Glomus versiforme) and its bacterial endosymbionts.</title>
        <authorList>
            <person name="Sun X."/>
            <person name="Fei Z."/>
            <person name="Harrison M."/>
        </authorList>
    </citation>
    <scope>NUCLEOTIDE SEQUENCE [LARGE SCALE GENOMIC DNA]</scope>
    <source>
        <strain evidence="3 4">IT104</strain>
    </source>
</reference>
<evidence type="ECO:0000256" key="2">
    <source>
        <dbReference type="SAM" id="Phobius"/>
    </source>
</evidence>
<evidence type="ECO:0000313" key="4">
    <source>
        <dbReference type="Proteomes" id="UP000266861"/>
    </source>
</evidence>
<dbReference type="EMBL" id="PQFF01000549">
    <property type="protein sequence ID" value="RHZ45389.1"/>
    <property type="molecule type" value="Genomic_DNA"/>
</dbReference>
<dbReference type="Gene3D" id="3.80.10.10">
    <property type="entry name" value="Ribonuclease Inhibitor"/>
    <property type="match status" value="1"/>
</dbReference>
<dbReference type="AlphaFoldDB" id="A0A397G5S5"/>
<dbReference type="SUPFAM" id="SSF52058">
    <property type="entry name" value="L domain-like"/>
    <property type="match status" value="1"/>
</dbReference>